<organism evidence="1">
    <name type="scientific">Anguilla anguilla</name>
    <name type="common">European freshwater eel</name>
    <name type="synonym">Muraena anguilla</name>
    <dbReference type="NCBI Taxonomy" id="7936"/>
    <lineage>
        <taxon>Eukaryota</taxon>
        <taxon>Metazoa</taxon>
        <taxon>Chordata</taxon>
        <taxon>Craniata</taxon>
        <taxon>Vertebrata</taxon>
        <taxon>Euteleostomi</taxon>
        <taxon>Actinopterygii</taxon>
        <taxon>Neopterygii</taxon>
        <taxon>Teleostei</taxon>
        <taxon>Anguilliformes</taxon>
        <taxon>Anguillidae</taxon>
        <taxon>Anguilla</taxon>
    </lineage>
</organism>
<dbReference type="AlphaFoldDB" id="A0A0E9SCP0"/>
<proteinExistence type="predicted"/>
<accession>A0A0E9SCP0</accession>
<evidence type="ECO:0000313" key="1">
    <source>
        <dbReference type="EMBL" id="JAH39159.1"/>
    </source>
</evidence>
<protein>
    <submittedName>
        <fullName evidence="1">Uncharacterized protein</fullName>
    </submittedName>
</protein>
<name>A0A0E9SCP0_ANGAN</name>
<sequence>MKFSLKNGVLLVETLYGLFLKAFQISALKSHFLIKRFVILPN</sequence>
<reference evidence="1" key="1">
    <citation type="submission" date="2014-11" db="EMBL/GenBank/DDBJ databases">
        <authorList>
            <person name="Amaro Gonzalez C."/>
        </authorList>
    </citation>
    <scope>NUCLEOTIDE SEQUENCE</scope>
</reference>
<reference evidence="1" key="2">
    <citation type="journal article" date="2015" name="Fish Shellfish Immunol.">
        <title>Early steps in the European eel (Anguilla anguilla)-Vibrio vulnificus interaction in the gills: Role of the RtxA13 toxin.</title>
        <authorList>
            <person name="Callol A."/>
            <person name="Pajuelo D."/>
            <person name="Ebbesson L."/>
            <person name="Teles M."/>
            <person name="MacKenzie S."/>
            <person name="Amaro C."/>
        </authorList>
    </citation>
    <scope>NUCLEOTIDE SEQUENCE</scope>
</reference>
<dbReference type="EMBL" id="GBXM01069418">
    <property type="protein sequence ID" value="JAH39159.1"/>
    <property type="molecule type" value="Transcribed_RNA"/>
</dbReference>